<organism evidence="5 6">
    <name type="scientific">Paenibacillus kribbensis</name>
    <dbReference type="NCBI Taxonomy" id="172713"/>
    <lineage>
        <taxon>Bacteria</taxon>
        <taxon>Bacillati</taxon>
        <taxon>Bacillota</taxon>
        <taxon>Bacilli</taxon>
        <taxon>Bacillales</taxon>
        <taxon>Paenibacillaceae</taxon>
        <taxon>Paenibacillus</taxon>
    </lineage>
</organism>
<protein>
    <recommendedName>
        <fullName evidence="4">NADP-dependent oxidoreductase domain-containing protein</fullName>
    </recommendedName>
</protein>
<accession>A0A222WRZ2</accession>
<dbReference type="Pfam" id="PF00248">
    <property type="entry name" value="Aldo_ket_red"/>
    <property type="match status" value="1"/>
</dbReference>
<feature type="domain" description="NADP-dependent oxidoreductase" evidence="4">
    <location>
        <begin position="24"/>
        <end position="278"/>
    </location>
</feature>
<dbReference type="Proteomes" id="UP000214666">
    <property type="component" value="Chromosome"/>
</dbReference>
<proteinExistence type="predicted"/>
<dbReference type="KEGG" id="pkb:B4V02_19850"/>
<evidence type="ECO:0000313" key="6">
    <source>
        <dbReference type="Proteomes" id="UP000214666"/>
    </source>
</evidence>
<name>A0A222WRZ2_9BACL</name>
<dbReference type="Gene3D" id="3.20.20.100">
    <property type="entry name" value="NADP-dependent oxidoreductase domain"/>
    <property type="match status" value="1"/>
</dbReference>
<dbReference type="CDD" id="cd19138">
    <property type="entry name" value="AKR_YeaE"/>
    <property type="match status" value="1"/>
</dbReference>
<evidence type="ECO:0000313" key="5">
    <source>
        <dbReference type="EMBL" id="ASR48788.1"/>
    </source>
</evidence>
<dbReference type="AlphaFoldDB" id="A0A222WRZ2"/>
<evidence type="ECO:0000256" key="1">
    <source>
        <dbReference type="PIRSR" id="PIRSR000097-1"/>
    </source>
</evidence>
<dbReference type="PIRSF" id="PIRSF000097">
    <property type="entry name" value="AKR"/>
    <property type="match status" value="1"/>
</dbReference>
<evidence type="ECO:0000259" key="4">
    <source>
        <dbReference type="Pfam" id="PF00248"/>
    </source>
</evidence>
<evidence type="ECO:0000256" key="3">
    <source>
        <dbReference type="PIRSR" id="PIRSR000097-3"/>
    </source>
</evidence>
<sequence>MSQQKSQQKINTITWTGGRKVPLIGQGTWHMGEKASLRQEEVRALQLGLELGMTLIDTAEMYAEGGAEEIVGEAIRGRRDDVYLVSKAYPHHADRQGLADACEASLTRVGTEYMDMYLLHWRGNIPLEETIQGMEKLREQGKIRNWGVSNLDKSDMEELWSLSGGDACAVNQVLYHAASRGIEYDLLPWSRTHGVPVMAYCPIAQGGRLRRGLLEHPVMVDIAASHGVTPTQIALAWVIRDGDVWAIPKAVQESHVRENAAAAHIRLTPEQLQRIDEAFPPPTRKQPLDIV</sequence>
<feature type="binding site" evidence="2">
    <location>
        <position position="120"/>
    </location>
    <ligand>
        <name>substrate</name>
    </ligand>
</feature>
<dbReference type="SUPFAM" id="SSF51430">
    <property type="entry name" value="NAD(P)-linked oxidoreductase"/>
    <property type="match status" value="1"/>
</dbReference>
<dbReference type="RefSeq" id="WP_094156086.1">
    <property type="nucleotide sequence ID" value="NZ_CP020028.1"/>
</dbReference>
<dbReference type="InterPro" id="IPR036812">
    <property type="entry name" value="NAD(P)_OxRdtase_dom_sf"/>
</dbReference>
<dbReference type="PANTHER" id="PTHR43638">
    <property type="entry name" value="OXIDOREDUCTASE, ALDO/KETO REDUCTASE FAMILY PROTEIN"/>
    <property type="match status" value="1"/>
</dbReference>
<feature type="active site" description="Proton donor" evidence="1">
    <location>
        <position position="62"/>
    </location>
</feature>
<dbReference type="PANTHER" id="PTHR43638:SF3">
    <property type="entry name" value="ALDEHYDE REDUCTASE"/>
    <property type="match status" value="1"/>
</dbReference>
<evidence type="ECO:0000256" key="2">
    <source>
        <dbReference type="PIRSR" id="PIRSR000097-2"/>
    </source>
</evidence>
<gene>
    <name evidence="5" type="ORF">B4V02_19850</name>
</gene>
<dbReference type="OrthoDB" id="9773828at2"/>
<dbReference type="EMBL" id="CP020028">
    <property type="protein sequence ID" value="ASR48788.1"/>
    <property type="molecule type" value="Genomic_DNA"/>
</dbReference>
<dbReference type="InterPro" id="IPR023210">
    <property type="entry name" value="NADP_OxRdtase_dom"/>
</dbReference>
<dbReference type="PRINTS" id="PR00069">
    <property type="entry name" value="ALDKETRDTASE"/>
</dbReference>
<dbReference type="InterPro" id="IPR020471">
    <property type="entry name" value="AKR"/>
</dbReference>
<keyword evidence="6" id="KW-1185">Reference proteome</keyword>
<feature type="site" description="Lowers pKa of active site Tyr" evidence="3">
    <location>
        <position position="87"/>
    </location>
</feature>
<reference evidence="5 6" key="1">
    <citation type="submission" date="2017-03" db="EMBL/GenBank/DDBJ databases">
        <title>Complete genome sequence of Paenibacillus Kribbensis producing bioflocculants.</title>
        <authorList>
            <person name="Lee H.-G."/>
            <person name="Oh H.-M."/>
        </authorList>
    </citation>
    <scope>NUCLEOTIDE SEQUENCE [LARGE SCALE GENOMIC DNA]</scope>
    <source>
        <strain evidence="5 6">AM49</strain>
    </source>
</reference>
<dbReference type="GO" id="GO:0016491">
    <property type="term" value="F:oxidoreductase activity"/>
    <property type="evidence" value="ECO:0007669"/>
    <property type="project" value="InterPro"/>
</dbReference>